<name>A0A1D9Q633_SCLS1</name>
<dbReference type="KEGG" id="ssl:SS1G_07109"/>
<dbReference type="Proteomes" id="UP000177798">
    <property type="component" value="Chromosome 6"/>
</dbReference>
<dbReference type="AlphaFoldDB" id="A0A1D9Q633"/>
<sequence>MSGIPRYNNAPLNARSGVPVPPTGPPTTSQTAAPASTSEPMSNHNPTTTSSSSFSYPRAQPAAAVPLPTGLSNSQRYALPAAAVTTAKLQPTRTIKDDSDVPPAPQPAAFPKPTTGFAENRSASQTKTVPPRAGSSYAVCNDASTTMPQNTSVGQVGMEKNNSAYPPQMMIPPPSITRTPFSSTVTADAVTAAKTMHPQPVSVREAYAPFAQQDKEGYAHGYGCERRSLEDRGQMEHREHMEHLEHPPGYVQNAYAAEMSSDQRRAMDIYEGQEGNGGNGAAGGAGEEGGIWGSAKRWVGSAGSKLSEGEREVWRRINRE</sequence>
<feature type="compositionally biased region" description="Gly residues" evidence="1">
    <location>
        <begin position="274"/>
        <end position="292"/>
    </location>
</feature>
<organism evidence="2 3">
    <name type="scientific">Sclerotinia sclerotiorum (strain ATCC 18683 / 1980 / Ss-1)</name>
    <name type="common">White mold</name>
    <name type="synonym">Whetzelinia sclerotiorum</name>
    <dbReference type="NCBI Taxonomy" id="665079"/>
    <lineage>
        <taxon>Eukaryota</taxon>
        <taxon>Fungi</taxon>
        <taxon>Dikarya</taxon>
        <taxon>Ascomycota</taxon>
        <taxon>Pezizomycotina</taxon>
        <taxon>Leotiomycetes</taxon>
        <taxon>Helotiales</taxon>
        <taxon>Sclerotiniaceae</taxon>
        <taxon>Sclerotinia</taxon>
    </lineage>
</organism>
<reference evidence="3" key="1">
    <citation type="journal article" date="2017" name="Genome Biol. Evol.">
        <title>The complete genome sequence of the phytopathogenic fungus Sclerotinia sclerotiorum reveals insights into the genome architecture of broad host range pathogens.</title>
        <authorList>
            <person name="Derbyshire M."/>
            <person name="Denton-Giles M."/>
            <person name="Hegedus D."/>
            <person name="Seifbarghy S."/>
            <person name="Rollins J."/>
            <person name="van Kan J."/>
            <person name="Seidl M.F."/>
            <person name="Faino L."/>
            <person name="Mbengue M."/>
            <person name="Navaud O."/>
            <person name="Raffaele S."/>
            <person name="Hammond-Kosack K."/>
            <person name="Heard S."/>
            <person name="Oliver R."/>
        </authorList>
    </citation>
    <scope>NUCLEOTIDE SEQUENCE [LARGE SCALE GENOMIC DNA]</scope>
    <source>
        <strain evidence="3">ATCC 18683 / 1980 / Ss-1</strain>
    </source>
</reference>
<gene>
    <name evidence="2" type="ORF">sscle_06g051780</name>
</gene>
<feature type="compositionally biased region" description="Basic and acidic residues" evidence="1">
    <location>
        <begin position="307"/>
        <end position="320"/>
    </location>
</feature>
<evidence type="ECO:0000313" key="2">
    <source>
        <dbReference type="EMBL" id="APA10408.1"/>
    </source>
</evidence>
<dbReference type="VEuPathDB" id="FungiDB:sscle_06g051780"/>
<dbReference type="OrthoDB" id="5385910at2759"/>
<proteinExistence type="predicted"/>
<feature type="region of interest" description="Disordered" evidence="1">
    <location>
        <begin position="1"/>
        <end position="71"/>
    </location>
</feature>
<feature type="region of interest" description="Disordered" evidence="1">
    <location>
        <begin position="271"/>
        <end position="320"/>
    </location>
</feature>
<evidence type="ECO:0000313" key="3">
    <source>
        <dbReference type="Proteomes" id="UP000177798"/>
    </source>
</evidence>
<protein>
    <submittedName>
        <fullName evidence="2">Uncharacterized protein</fullName>
    </submittedName>
</protein>
<feature type="compositionally biased region" description="Low complexity" evidence="1">
    <location>
        <begin position="26"/>
        <end position="38"/>
    </location>
</feature>
<feature type="region of interest" description="Disordered" evidence="1">
    <location>
        <begin position="89"/>
        <end position="134"/>
    </location>
</feature>
<dbReference type="EMBL" id="CP017819">
    <property type="protein sequence ID" value="APA10408.1"/>
    <property type="molecule type" value="Genomic_DNA"/>
</dbReference>
<dbReference type="OMA" id="YGCERRS"/>
<dbReference type="RefSeq" id="XP_001591663.1">
    <property type="nucleotide sequence ID" value="XM_001591613.1"/>
</dbReference>
<accession>A0A1D9Q633</accession>
<evidence type="ECO:0000256" key="1">
    <source>
        <dbReference type="SAM" id="MobiDB-lite"/>
    </source>
</evidence>